<dbReference type="Proteomes" id="UP000271426">
    <property type="component" value="Chromosome"/>
</dbReference>
<evidence type="ECO:0000259" key="6">
    <source>
        <dbReference type="Pfam" id="PF22740"/>
    </source>
</evidence>
<dbReference type="InterPro" id="IPR005337">
    <property type="entry name" value="RapZ-like"/>
</dbReference>
<sequence precursor="true">MVLMVGRRKARLATMMMNLRSDVEPRTEIPPVLITGLSGAGLSSAARVLEDMGWFVTQNIPPQLIVHLAEMIADPTSPVDKVAVVTDVRSREFVGSLEQIIAELSERGMKPLVMFMDARDDVLIKRFDNLRRTHPLQGSGTLMVGIEREREMLSGVRESADVIIDTSDLSVHDLRRVIEPNFSSIANKRQHVTVQSFGFKHGSPRDTDVMIDVRFLPNPFWVPELRPFRGVDKPVADYVLSQDAAEPFLEHFMEMFDDMRPGFEHEGKKFITISIGCTGGHHRSVAIAEEIGRRLRERGDLDVNVQHRDISRN</sequence>
<dbReference type="PANTHER" id="PTHR30448">
    <property type="entry name" value="RNASE ADAPTER PROTEIN RAPZ"/>
    <property type="match status" value="1"/>
</dbReference>
<proteinExistence type="inferred from homology"/>
<dbReference type="SUPFAM" id="SSF52540">
    <property type="entry name" value="P-loop containing nucleoside triphosphate hydrolases"/>
    <property type="match status" value="1"/>
</dbReference>
<keyword evidence="2 4" id="KW-0067">ATP-binding</keyword>
<evidence type="ECO:0000313" key="7">
    <source>
        <dbReference type="EMBL" id="AZA09208.1"/>
    </source>
</evidence>
<organism evidence="7 8">
    <name type="scientific">Corynebacterium pseudopelargi</name>
    <dbReference type="NCBI Taxonomy" id="2080757"/>
    <lineage>
        <taxon>Bacteria</taxon>
        <taxon>Bacillati</taxon>
        <taxon>Actinomycetota</taxon>
        <taxon>Actinomycetes</taxon>
        <taxon>Mycobacteriales</taxon>
        <taxon>Corynebacteriaceae</taxon>
        <taxon>Corynebacterium</taxon>
    </lineage>
</organism>
<dbReference type="GO" id="GO:0005524">
    <property type="term" value="F:ATP binding"/>
    <property type="evidence" value="ECO:0007669"/>
    <property type="project" value="UniProtKB-UniRule"/>
</dbReference>
<dbReference type="InterPro" id="IPR027417">
    <property type="entry name" value="P-loop_NTPase"/>
</dbReference>
<dbReference type="Pfam" id="PF22740">
    <property type="entry name" value="PapZ_C"/>
    <property type="match status" value="1"/>
</dbReference>
<dbReference type="InterPro" id="IPR053931">
    <property type="entry name" value="RapZ_C"/>
</dbReference>
<keyword evidence="3 4" id="KW-0342">GTP-binding</keyword>
<feature type="domain" description="RapZ C-terminal" evidence="6">
    <location>
        <begin position="191"/>
        <end position="310"/>
    </location>
</feature>
<comment type="caution">
    <text evidence="4">Lacks conserved residue(s) required for the propagation of feature annotation.</text>
</comment>
<reference evidence="7 8" key="1">
    <citation type="submission" date="2018-11" db="EMBL/GenBank/DDBJ databases">
        <authorList>
            <person name="Kleinhagauer T."/>
            <person name="Glaeser S.P."/>
            <person name="Spergser J."/>
            <person name="Ruckert C."/>
            <person name="Kaempfer P."/>
            <person name="Busse H.-J."/>
        </authorList>
    </citation>
    <scope>NUCLEOTIDE SEQUENCE [LARGE SCALE GENOMIC DNA]</scope>
    <source>
        <strain evidence="7 8">812CH</strain>
    </source>
</reference>
<keyword evidence="1 4" id="KW-0547">Nucleotide-binding</keyword>
<dbReference type="AlphaFoldDB" id="A0A3G6IX28"/>
<dbReference type="HAMAP" id="MF_00636">
    <property type="entry name" value="RapZ_like"/>
    <property type="match status" value="1"/>
</dbReference>
<accession>A0A3G6IX28</accession>
<dbReference type="EMBL" id="CP033898">
    <property type="protein sequence ID" value="AZA09208.1"/>
    <property type="molecule type" value="Genomic_DNA"/>
</dbReference>
<evidence type="ECO:0000256" key="4">
    <source>
        <dbReference type="HAMAP-Rule" id="MF_00636"/>
    </source>
</evidence>
<dbReference type="InterPro" id="IPR053930">
    <property type="entry name" value="RapZ-like_N"/>
</dbReference>
<feature type="domain" description="RapZ-like N-terminal" evidence="5">
    <location>
        <begin position="32"/>
        <end position="183"/>
    </location>
</feature>
<evidence type="ECO:0000259" key="5">
    <source>
        <dbReference type="Pfam" id="PF03668"/>
    </source>
</evidence>
<feature type="binding site" evidence="4">
    <location>
        <begin position="87"/>
        <end position="90"/>
    </location>
    <ligand>
        <name>GTP</name>
        <dbReference type="ChEBI" id="CHEBI:37565"/>
    </ligand>
</feature>
<keyword evidence="8" id="KW-1185">Reference proteome</keyword>
<evidence type="ECO:0000313" key="8">
    <source>
        <dbReference type="Proteomes" id="UP000271426"/>
    </source>
</evidence>
<evidence type="ECO:0000256" key="3">
    <source>
        <dbReference type="ARBA" id="ARBA00023134"/>
    </source>
</evidence>
<gene>
    <name evidence="7" type="ORF">CPPEL_05440</name>
</gene>
<evidence type="ECO:0000256" key="1">
    <source>
        <dbReference type="ARBA" id="ARBA00022741"/>
    </source>
</evidence>
<dbReference type="PIRSF" id="PIRSF005052">
    <property type="entry name" value="P-loopkin"/>
    <property type="match status" value="1"/>
</dbReference>
<dbReference type="PANTHER" id="PTHR30448:SF0">
    <property type="entry name" value="RNASE ADAPTER PROTEIN RAPZ"/>
    <property type="match status" value="1"/>
</dbReference>
<dbReference type="KEGG" id="cpso:CPPEL_05440"/>
<dbReference type="Pfam" id="PF03668">
    <property type="entry name" value="RapZ-like_N"/>
    <property type="match status" value="1"/>
</dbReference>
<dbReference type="NCBIfam" id="NF003828">
    <property type="entry name" value="PRK05416.1"/>
    <property type="match status" value="1"/>
</dbReference>
<evidence type="ECO:0000256" key="2">
    <source>
        <dbReference type="ARBA" id="ARBA00022840"/>
    </source>
</evidence>
<protein>
    <submittedName>
        <fullName evidence="7">GlmZ(SRNA)-inactivating NTPase</fullName>
    </submittedName>
</protein>
<name>A0A3G6IX28_9CORY</name>
<dbReference type="GO" id="GO:0005525">
    <property type="term" value="F:GTP binding"/>
    <property type="evidence" value="ECO:0007669"/>
    <property type="project" value="UniProtKB-UniRule"/>
</dbReference>